<organism evidence="3 4">
    <name type="scientific">Actinomadura darangshiensis</name>
    <dbReference type="NCBI Taxonomy" id="705336"/>
    <lineage>
        <taxon>Bacteria</taxon>
        <taxon>Bacillati</taxon>
        <taxon>Actinomycetota</taxon>
        <taxon>Actinomycetes</taxon>
        <taxon>Streptosporangiales</taxon>
        <taxon>Thermomonosporaceae</taxon>
        <taxon>Actinomadura</taxon>
    </lineage>
</organism>
<keyword evidence="4" id="KW-1185">Reference proteome</keyword>
<dbReference type="EMBL" id="SMKY01000389">
    <property type="protein sequence ID" value="TDD63803.1"/>
    <property type="molecule type" value="Genomic_DNA"/>
</dbReference>
<dbReference type="CDD" id="cd24076">
    <property type="entry name" value="ASKHA_ATPase_ROK_BsXylR-like"/>
    <property type="match status" value="1"/>
</dbReference>
<dbReference type="InterPro" id="IPR000600">
    <property type="entry name" value="ROK"/>
</dbReference>
<dbReference type="Gene3D" id="1.10.10.10">
    <property type="entry name" value="Winged helix-like DNA-binding domain superfamily/Winged helix DNA-binding domain"/>
    <property type="match status" value="1"/>
</dbReference>
<name>A0A4R4ZX65_9ACTN</name>
<protein>
    <submittedName>
        <fullName evidence="3">ROK family transcriptional regulator</fullName>
    </submittedName>
</protein>
<dbReference type="PANTHER" id="PTHR18964">
    <property type="entry name" value="ROK (REPRESSOR, ORF, KINASE) FAMILY"/>
    <property type="match status" value="1"/>
</dbReference>
<dbReference type="PANTHER" id="PTHR18964:SF149">
    <property type="entry name" value="BIFUNCTIONAL UDP-N-ACETYLGLUCOSAMINE 2-EPIMERASE_N-ACETYLMANNOSAMINE KINASE"/>
    <property type="match status" value="1"/>
</dbReference>
<dbReference type="SUPFAM" id="SSF53067">
    <property type="entry name" value="Actin-like ATPase domain"/>
    <property type="match status" value="1"/>
</dbReference>
<dbReference type="InterPro" id="IPR036388">
    <property type="entry name" value="WH-like_DNA-bd_sf"/>
</dbReference>
<comment type="similarity">
    <text evidence="1">Belongs to the ROK (NagC/XylR) family.</text>
</comment>
<dbReference type="GO" id="GO:0003700">
    <property type="term" value="F:DNA-binding transcription factor activity"/>
    <property type="evidence" value="ECO:0007669"/>
    <property type="project" value="InterPro"/>
</dbReference>
<accession>A0A4R4ZX65</accession>
<dbReference type="InterPro" id="IPR036390">
    <property type="entry name" value="WH_DNA-bd_sf"/>
</dbReference>
<dbReference type="InterPro" id="IPR043129">
    <property type="entry name" value="ATPase_NBD"/>
</dbReference>
<feature type="domain" description="HTH marR-type" evidence="2">
    <location>
        <begin position="22"/>
        <end position="62"/>
    </location>
</feature>
<dbReference type="Gene3D" id="3.30.420.40">
    <property type="match status" value="2"/>
</dbReference>
<proteinExistence type="inferred from homology"/>
<evidence type="ECO:0000313" key="3">
    <source>
        <dbReference type="EMBL" id="TDD63803.1"/>
    </source>
</evidence>
<gene>
    <name evidence="3" type="ORF">E1293_42420</name>
</gene>
<dbReference type="Pfam" id="PF12802">
    <property type="entry name" value="MarR_2"/>
    <property type="match status" value="1"/>
</dbReference>
<dbReference type="InterPro" id="IPR000835">
    <property type="entry name" value="HTH_MarR-typ"/>
</dbReference>
<evidence type="ECO:0000256" key="1">
    <source>
        <dbReference type="ARBA" id="ARBA00006479"/>
    </source>
</evidence>
<dbReference type="RefSeq" id="WP_132205065.1">
    <property type="nucleotide sequence ID" value="NZ_SMKY01000389.1"/>
</dbReference>
<dbReference type="OrthoDB" id="3189808at2"/>
<evidence type="ECO:0000313" key="4">
    <source>
        <dbReference type="Proteomes" id="UP000295578"/>
    </source>
</evidence>
<reference evidence="3 4" key="1">
    <citation type="submission" date="2019-03" db="EMBL/GenBank/DDBJ databases">
        <title>Draft genome sequences of novel Actinobacteria.</title>
        <authorList>
            <person name="Sahin N."/>
            <person name="Ay H."/>
            <person name="Saygin H."/>
        </authorList>
    </citation>
    <scope>NUCLEOTIDE SEQUENCE [LARGE SCALE GENOMIC DNA]</scope>
    <source>
        <strain evidence="3 4">DSM 45941</strain>
    </source>
</reference>
<evidence type="ECO:0000259" key="2">
    <source>
        <dbReference type="Pfam" id="PF12802"/>
    </source>
</evidence>
<dbReference type="SUPFAM" id="SSF46785">
    <property type="entry name" value="Winged helix' DNA-binding domain"/>
    <property type="match status" value="1"/>
</dbReference>
<sequence length="402" mass="40248">MTKSANGPVRHATMRERNLAVVLEHVARHQPVTRARLADLTGFTKTTVSNLVALLEGAGLVRDGAPVHEGERGRPGVGVSLHGGGAAGLGLEVNVDYLAACVLDLGKQVRYRHVISSDNRGREPGDVLAALTALAAEAAAAAAGQGLTVAGAAVALPGLLDRENGVVRHAPNLGWTDVPVTGAPGLAAALPAEYDNEANLAALGELWFGGGARFGDFVHVSGEIGIGAGILVDGRVFRGAHGFAGELGHLVADPSGPPCSCGGRGCLEQIAGQEAILRAAGLPVTRPAGGPEGSVGRLADRLTAGDEAALDAVARAGRALGGALASVVNLIDPDTIVLGGVFSPLAAWVRPPLEAVLAEGAGSLRRGAPPVEVSGLAEGAAVLGAAALVVERVIADPAHLLP</sequence>
<dbReference type="Proteomes" id="UP000295578">
    <property type="component" value="Unassembled WGS sequence"/>
</dbReference>
<comment type="caution">
    <text evidence="3">The sequence shown here is derived from an EMBL/GenBank/DDBJ whole genome shotgun (WGS) entry which is preliminary data.</text>
</comment>
<dbReference type="AlphaFoldDB" id="A0A4R4ZX65"/>
<dbReference type="Pfam" id="PF00480">
    <property type="entry name" value="ROK"/>
    <property type="match status" value="1"/>
</dbReference>